<dbReference type="PROSITE" id="PS51846">
    <property type="entry name" value="CNNM"/>
    <property type="match status" value="1"/>
</dbReference>
<dbReference type="PROSITE" id="PS51371">
    <property type="entry name" value="CBS"/>
    <property type="match status" value="1"/>
</dbReference>
<dbReference type="InterPro" id="IPR000644">
    <property type="entry name" value="CBS_dom"/>
</dbReference>
<evidence type="ECO:0000256" key="8">
    <source>
        <dbReference type="PROSITE-ProRule" id="PRU00703"/>
    </source>
</evidence>
<evidence type="ECO:0000259" key="11">
    <source>
        <dbReference type="PROSITE" id="PS51371"/>
    </source>
</evidence>
<dbReference type="SUPFAM" id="SSF54631">
    <property type="entry name" value="CBS-domain pair"/>
    <property type="match status" value="1"/>
</dbReference>
<dbReference type="InterPro" id="IPR002550">
    <property type="entry name" value="CNNM"/>
</dbReference>
<dbReference type="InterPro" id="IPR044751">
    <property type="entry name" value="Ion_transp-like_CBS"/>
</dbReference>
<evidence type="ECO:0000256" key="4">
    <source>
        <dbReference type="ARBA" id="ARBA00022737"/>
    </source>
</evidence>
<organism evidence="13 14">
    <name type="scientific">Rhizosphaericola mali</name>
    <dbReference type="NCBI Taxonomy" id="2545455"/>
    <lineage>
        <taxon>Bacteria</taxon>
        <taxon>Pseudomonadati</taxon>
        <taxon>Bacteroidota</taxon>
        <taxon>Chitinophagia</taxon>
        <taxon>Chitinophagales</taxon>
        <taxon>Chitinophagaceae</taxon>
        <taxon>Rhizosphaericola</taxon>
    </lineage>
</organism>
<dbReference type="SUPFAM" id="SSF56176">
    <property type="entry name" value="FAD-binding/transporter-associated domain-like"/>
    <property type="match status" value="1"/>
</dbReference>
<dbReference type="InterPro" id="IPR005170">
    <property type="entry name" value="Transptr-assoc_dom"/>
</dbReference>
<evidence type="ECO:0000313" key="13">
    <source>
        <dbReference type="EMBL" id="QES89726.1"/>
    </source>
</evidence>
<feature type="domain" description="CNNM transmembrane" evidence="12">
    <location>
        <begin position="1"/>
        <end position="195"/>
    </location>
</feature>
<dbReference type="PANTHER" id="PTHR43099">
    <property type="entry name" value="UPF0053 PROTEIN YRKA"/>
    <property type="match status" value="1"/>
</dbReference>
<evidence type="ECO:0000256" key="1">
    <source>
        <dbReference type="ARBA" id="ARBA00004651"/>
    </source>
</evidence>
<evidence type="ECO:0000256" key="9">
    <source>
        <dbReference type="PROSITE-ProRule" id="PRU01193"/>
    </source>
</evidence>
<feature type="transmembrane region" description="Helical" evidence="10">
    <location>
        <begin position="6"/>
        <end position="24"/>
    </location>
</feature>
<keyword evidence="14" id="KW-1185">Reference proteome</keyword>
<evidence type="ECO:0000256" key="2">
    <source>
        <dbReference type="ARBA" id="ARBA00022475"/>
    </source>
</evidence>
<dbReference type="EMBL" id="CP044016">
    <property type="protein sequence ID" value="QES89726.1"/>
    <property type="molecule type" value="Genomic_DNA"/>
</dbReference>
<dbReference type="Pfam" id="PF00571">
    <property type="entry name" value="CBS"/>
    <property type="match status" value="1"/>
</dbReference>
<name>A0A5P2G1P5_9BACT</name>
<evidence type="ECO:0000256" key="10">
    <source>
        <dbReference type="SAM" id="Phobius"/>
    </source>
</evidence>
<dbReference type="OrthoDB" id="9798188at2"/>
<keyword evidence="7 9" id="KW-0472">Membrane</keyword>
<comment type="subcellular location">
    <subcellularLocation>
        <location evidence="1">Cell membrane</location>
        <topology evidence="1">Multi-pass membrane protein</topology>
    </subcellularLocation>
</comment>
<dbReference type="InterPro" id="IPR046342">
    <property type="entry name" value="CBS_dom_sf"/>
</dbReference>
<evidence type="ECO:0000256" key="5">
    <source>
        <dbReference type="ARBA" id="ARBA00022989"/>
    </source>
</evidence>
<dbReference type="InterPro" id="IPR051676">
    <property type="entry name" value="UPF0053_domain"/>
</dbReference>
<dbReference type="Pfam" id="PF03471">
    <property type="entry name" value="CorC_HlyC"/>
    <property type="match status" value="1"/>
</dbReference>
<reference evidence="13 14" key="1">
    <citation type="submission" date="2019-09" db="EMBL/GenBank/DDBJ databases">
        <title>Complete genome sequence of Arachidicoccus sp. B3-10 isolated from apple orchard soil.</title>
        <authorList>
            <person name="Kim H.S."/>
            <person name="Han K.-I."/>
            <person name="Suh M.K."/>
            <person name="Lee K.C."/>
            <person name="Eom M.K."/>
            <person name="Kim J.-S."/>
            <person name="Kang S.W."/>
            <person name="Sin Y."/>
            <person name="Lee J.-S."/>
        </authorList>
    </citation>
    <scope>NUCLEOTIDE SEQUENCE [LARGE SCALE GENOMIC DNA]</scope>
    <source>
        <strain evidence="13 14">B3-10</strain>
    </source>
</reference>
<dbReference type="GO" id="GO:0050660">
    <property type="term" value="F:flavin adenine dinucleotide binding"/>
    <property type="evidence" value="ECO:0007669"/>
    <property type="project" value="InterPro"/>
</dbReference>
<keyword evidence="5 9" id="KW-1133">Transmembrane helix</keyword>
<protein>
    <submittedName>
        <fullName evidence="13">HlyC/CorC family transporter</fullName>
    </submittedName>
</protein>
<dbReference type="Gene3D" id="3.10.580.10">
    <property type="entry name" value="CBS-domain"/>
    <property type="match status" value="1"/>
</dbReference>
<keyword evidence="6 8" id="KW-0129">CBS domain</keyword>
<evidence type="ECO:0000259" key="12">
    <source>
        <dbReference type="PROSITE" id="PS51846"/>
    </source>
</evidence>
<dbReference type="AlphaFoldDB" id="A0A5P2G1P5"/>
<dbReference type="InterPro" id="IPR016169">
    <property type="entry name" value="FAD-bd_PCMH_sub2"/>
</dbReference>
<keyword evidence="4" id="KW-0677">Repeat</keyword>
<dbReference type="SMART" id="SM00116">
    <property type="entry name" value="CBS"/>
    <property type="match status" value="1"/>
</dbReference>
<dbReference type="Proteomes" id="UP000292424">
    <property type="component" value="Chromosome"/>
</dbReference>
<keyword evidence="3 9" id="KW-0812">Transmembrane</keyword>
<dbReference type="Pfam" id="PF01595">
    <property type="entry name" value="CNNM"/>
    <property type="match status" value="1"/>
</dbReference>
<feature type="transmembrane region" description="Helical" evidence="10">
    <location>
        <begin position="54"/>
        <end position="75"/>
    </location>
</feature>
<keyword evidence="2" id="KW-1003">Cell membrane</keyword>
<sequence>MEIIIILILILFNAFFSMAEIALISSRKARLEADAHKGDAKAKKALKLINKPNVFLSTVQIGITLVGILTGIFSGDSIKMELSSKLSQIEFLRPYSQVISTVTLVIIITYLSLVIGELVPKRIGLANPEKTAKWVTGPMRGLIFITYPFIWLLNKSTDLIIRLLHIEKNQNQISEEEIKAIINEGTEQGTIEQAEKQIITRVFSLGDRNITSMMTHRNDVVWLDQELTVSEVKNEYELHTVYPVCEKHLDQIKGVVFIKDLFAAPDSKKIKEILQPVMYVPENISAYHLLEKFKKSKIHYAIIVDEYGTLQGIITLHDILEAIVGDMADQDETELDIVKRADGSYIVDGQISFFDFLSYFHRESWIEEDDSDEFDTLAGFLLHHLEHIPIEGEKYVWRCFDIEVIDMDNHRIDKLLVTYTPPAKNEDDEDE</sequence>
<dbReference type="PANTHER" id="PTHR43099:SF2">
    <property type="entry name" value="UPF0053 PROTEIN YRKA"/>
    <property type="match status" value="1"/>
</dbReference>
<evidence type="ECO:0000256" key="7">
    <source>
        <dbReference type="ARBA" id="ARBA00023136"/>
    </source>
</evidence>
<gene>
    <name evidence="13" type="ORF">E0W69_014005</name>
</gene>
<dbReference type="Gene3D" id="3.30.465.10">
    <property type="match status" value="1"/>
</dbReference>
<evidence type="ECO:0000256" key="3">
    <source>
        <dbReference type="ARBA" id="ARBA00022692"/>
    </source>
</evidence>
<feature type="transmembrane region" description="Helical" evidence="10">
    <location>
        <begin position="131"/>
        <end position="153"/>
    </location>
</feature>
<evidence type="ECO:0000256" key="6">
    <source>
        <dbReference type="ARBA" id="ARBA00023122"/>
    </source>
</evidence>
<accession>A0A5P2G1P5</accession>
<dbReference type="GO" id="GO:0005886">
    <property type="term" value="C:plasma membrane"/>
    <property type="evidence" value="ECO:0007669"/>
    <property type="project" value="UniProtKB-SubCell"/>
</dbReference>
<dbReference type="CDD" id="cd04590">
    <property type="entry name" value="CBS_pair_CorC_HlyC_assoc"/>
    <property type="match status" value="1"/>
</dbReference>
<dbReference type="KEGG" id="arac:E0W69_014005"/>
<proteinExistence type="predicted"/>
<evidence type="ECO:0000313" key="14">
    <source>
        <dbReference type="Proteomes" id="UP000292424"/>
    </source>
</evidence>
<dbReference type="InterPro" id="IPR036318">
    <property type="entry name" value="FAD-bd_PCMH-like_sf"/>
</dbReference>
<feature type="transmembrane region" description="Helical" evidence="10">
    <location>
        <begin position="95"/>
        <end position="119"/>
    </location>
</feature>
<feature type="domain" description="CBS" evidence="11">
    <location>
        <begin position="273"/>
        <end position="332"/>
    </location>
</feature>
<dbReference type="SMART" id="SM01091">
    <property type="entry name" value="CorC_HlyC"/>
    <property type="match status" value="1"/>
</dbReference>